<dbReference type="InterPro" id="IPR001478">
    <property type="entry name" value="PDZ"/>
</dbReference>
<dbReference type="Proteomes" id="UP001501759">
    <property type="component" value="Unassembled WGS sequence"/>
</dbReference>
<evidence type="ECO:0000313" key="4">
    <source>
        <dbReference type="EMBL" id="GAA5011682.1"/>
    </source>
</evidence>
<evidence type="ECO:0000256" key="1">
    <source>
        <dbReference type="SAM" id="MobiDB-lite"/>
    </source>
</evidence>
<dbReference type="Pfam" id="PF13180">
    <property type="entry name" value="PDZ_2"/>
    <property type="match status" value="1"/>
</dbReference>
<keyword evidence="5" id="KW-1185">Reference proteome</keyword>
<dbReference type="Gene3D" id="2.30.42.10">
    <property type="match status" value="1"/>
</dbReference>
<sequence length="209" mass="20173">MEQTALRPKPMPGQEPGGGRPSGGGRRPHAARRRGRRLMTLLFSLFVGVVLVLSGVGLGTVGATVIGMSRLAALQQKAGGAAGPGPSVSPGASGRVSGPAAPGGSKSASVGGGTAPVTESAPATLGVEAVDAPKGGGALVVAVHVPGPGYTAGLVRGDVLLALGESRIGSAADLAHAVAAARPGASVTLSVRHANGSRRQLSTVPGVVT</sequence>
<keyword evidence="2" id="KW-0812">Transmembrane</keyword>
<dbReference type="EMBL" id="BAABKB010000009">
    <property type="protein sequence ID" value="GAA5011682.1"/>
    <property type="molecule type" value="Genomic_DNA"/>
</dbReference>
<feature type="compositionally biased region" description="Gly residues" evidence="1">
    <location>
        <begin position="15"/>
        <end position="25"/>
    </location>
</feature>
<gene>
    <name evidence="4" type="ORF">GCM10023335_33060</name>
</gene>
<accession>A0ABP9IVF4</accession>
<feature type="compositionally biased region" description="Low complexity" evidence="1">
    <location>
        <begin position="84"/>
        <end position="105"/>
    </location>
</feature>
<organism evidence="4 5">
    <name type="scientific">Streptomyces siamensis</name>
    <dbReference type="NCBI Taxonomy" id="1274986"/>
    <lineage>
        <taxon>Bacteria</taxon>
        <taxon>Bacillati</taxon>
        <taxon>Actinomycetota</taxon>
        <taxon>Actinomycetes</taxon>
        <taxon>Kitasatosporales</taxon>
        <taxon>Streptomycetaceae</taxon>
        <taxon>Streptomyces</taxon>
    </lineage>
</organism>
<dbReference type="InterPro" id="IPR036034">
    <property type="entry name" value="PDZ_sf"/>
</dbReference>
<proteinExistence type="predicted"/>
<evidence type="ECO:0000259" key="3">
    <source>
        <dbReference type="Pfam" id="PF13180"/>
    </source>
</evidence>
<feature type="region of interest" description="Disordered" evidence="1">
    <location>
        <begin position="78"/>
        <end position="117"/>
    </location>
</feature>
<keyword evidence="2" id="KW-1133">Transmembrane helix</keyword>
<evidence type="ECO:0000313" key="5">
    <source>
        <dbReference type="Proteomes" id="UP001501759"/>
    </source>
</evidence>
<feature type="domain" description="PDZ" evidence="3">
    <location>
        <begin position="125"/>
        <end position="201"/>
    </location>
</feature>
<evidence type="ECO:0000256" key="2">
    <source>
        <dbReference type="SAM" id="Phobius"/>
    </source>
</evidence>
<feature type="region of interest" description="Disordered" evidence="1">
    <location>
        <begin position="1"/>
        <end position="32"/>
    </location>
</feature>
<keyword evidence="2" id="KW-0472">Membrane</keyword>
<comment type="caution">
    <text evidence="4">The sequence shown here is derived from an EMBL/GenBank/DDBJ whole genome shotgun (WGS) entry which is preliminary data.</text>
</comment>
<protein>
    <submittedName>
        <fullName evidence="4">PDZ domain-containing protein</fullName>
    </submittedName>
</protein>
<dbReference type="RefSeq" id="WP_345648625.1">
    <property type="nucleotide sequence ID" value="NZ_BAABKB010000009.1"/>
</dbReference>
<feature type="transmembrane region" description="Helical" evidence="2">
    <location>
        <begin position="41"/>
        <end position="68"/>
    </location>
</feature>
<name>A0ABP9IVF4_9ACTN</name>
<reference evidence="5" key="1">
    <citation type="journal article" date="2019" name="Int. J. Syst. Evol. Microbiol.">
        <title>The Global Catalogue of Microorganisms (GCM) 10K type strain sequencing project: providing services to taxonomists for standard genome sequencing and annotation.</title>
        <authorList>
            <consortium name="The Broad Institute Genomics Platform"/>
            <consortium name="The Broad Institute Genome Sequencing Center for Infectious Disease"/>
            <person name="Wu L."/>
            <person name="Ma J."/>
        </authorList>
    </citation>
    <scope>NUCLEOTIDE SEQUENCE [LARGE SCALE GENOMIC DNA]</scope>
    <source>
        <strain evidence="5">JCM 18409</strain>
    </source>
</reference>
<dbReference type="SUPFAM" id="SSF50156">
    <property type="entry name" value="PDZ domain-like"/>
    <property type="match status" value="1"/>
</dbReference>